<comment type="catalytic activity">
    <reaction evidence="1">
        <text>ATP + protein L-histidine = ADP + protein N-phospho-L-histidine.</text>
        <dbReference type="EC" id="2.7.13.3"/>
    </reaction>
</comment>
<evidence type="ECO:0000256" key="6">
    <source>
        <dbReference type="ARBA" id="ARBA00022777"/>
    </source>
</evidence>
<dbReference type="EC" id="2.7.13.3" evidence="2"/>
<dbReference type="PANTHER" id="PTHR24421">
    <property type="entry name" value="NITRATE/NITRITE SENSOR PROTEIN NARX-RELATED"/>
    <property type="match status" value="1"/>
</dbReference>
<feature type="region of interest" description="Disordered" evidence="9">
    <location>
        <begin position="402"/>
        <end position="424"/>
    </location>
</feature>
<evidence type="ECO:0000256" key="1">
    <source>
        <dbReference type="ARBA" id="ARBA00000085"/>
    </source>
</evidence>
<dbReference type="Proteomes" id="UP000199207">
    <property type="component" value="Unassembled WGS sequence"/>
</dbReference>
<keyword evidence="10" id="KW-0472">Membrane</keyword>
<dbReference type="PANTHER" id="PTHR24421:SF10">
    <property type="entry name" value="NITRATE_NITRITE SENSOR PROTEIN NARQ"/>
    <property type="match status" value="1"/>
</dbReference>
<dbReference type="SUPFAM" id="SSF55874">
    <property type="entry name" value="ATPase domain of HSP90 chaperone/DNA topoisomerase II/histidine kinase"/>
    <property type="match status" value="1"/>
</dbReference>
<evidence type="ECO:0000256" key="8">
    <source>
        <dbReference type="ARBA" id="ARBA00023012"/>
    </source>
</evidence>
<dbReference type="STRING" id="910347.SAMN05421773_102501"/>
<dbReference type="GO" id="GO:0046983">
    <property type="term" value="F:protein dimerization activity"/>
    <property type="evidence" value="ECO:0007669"/>
    <property type="project" value="InterPro"/>
</dbReference>
<dbReference type="GO" id="GO:0000155">
    <property type="term" value="F:phosphorelay sensor kinase activity"/>
    <property type="evidence" value="ECO:0007669"/>
    <property type="project" value="InterPro"/>
</dbReference>
<dbReference type="AlphaFoldDB" id="A0A1I1HS91"/>
<dbReference type="CDD" id="cd16917">
    <property type="entry name" value="HATPase_UhpB-NarQ-NarX-like"/>
    <property type="match status" value="1"/>
</dbReference>
<reference evidence="13 14" key="1">
    <citation type="submission" date="2016-10" db="EMBL/GenBank/DDBJ databases">
        <authorList>
            <person name="de Groot N.N."/>
        </authorList>
    </citation>
    <scope>NUCLEOTIDE SEQUENCE [LARGE SCALE GENOMIC DNA]</scope>
    <source>
        <strain evidence="13 14">CGMCC 4.5739</strain>
    </source>
</reference>
<evidence type="ECO:0000256" key="10">
    <source>
        <dbReference type="SAM" id="Phobius"/>
    </source>
</evidence>
<dbReference type="InterPro" id="IPR003594">
    <property type="entry name" value="HATPase_dom"/>
</dbReference>
<evidence type="ECO:0000256" key="4">
    <source>
        <dbReference type="ARBA" id="ARBA00022679"/>
    </source>
</evidence>
<keyword evidence="8" id="KW-0902">Two-component regulatory system</keyword>
<keyword evidence="10" id="KW-0812">Transmembrane</keyword>
<dbReference type="InterPro" id="IPR036890">
    <property type="entry name" value="HATPase_C_sf"/>
</dbReference>
<evidence type="ECO:0000256" key="2">
    <source>
        <dbReference type="ARBA" id="ARBA00012438"/>
    </source>
</evidence>
<keyword evidence="3" id="KW-0597">Phosphoprotein</keyword>
<evidence type="ECO:0000259" key="11">
    <source>
        <dbReference type="Pfam" id="PF02518"/>
    </source>
</evidence>
<dbReference type="GO" id="GO:0016020">
    <property type="term" value="C:membrane"/>
    <property type="evidence" value="ECO:0007669"/>
    <property type="project" value="InterPro"/>
</dbReference>
<keyword evidence="5" id="KW-0547">Nucleotide-binding</keyword>
<keyword evidence="7" id="KW-0067">ATP-binding</keyword>
<dbReference type="InterPro" id="IPR050482">
    <property type="entry name" value="Sensor_HK_TwoCompSys"/>
</dbReference>
<feature type="transmembrane region" description="Helical" evidence="10">
    <location>
        <begin position="114"/>
        <end position="132"/>
    </location>
</feature>
<dbReference type="OrthoDB" id="227596at2"/>
<dbReference type="GO" id="GO:0005524">
    <property type="term" value="F:ATP binding"/>
    <property type="evidence" value="ECO:0007669"/>
    <property type="project" value="UniProtKB-KW"/>
</dbReference>
<organism evidence="13 14">
    <name type="scientific">Streptomyces aidingensis</name>
    <dbReference type="NCBI Taxonomy" id="910347"/>
    <lineage>
        <taxon>Bacteria</taxon>
        <taxon>Bacillati</taxon>
        <taxon>Actinomycetota</taxon>
        <taxon>Actinomycetes</taxon>
        <taxon>Kitasatosporales</taxon>
        <taxon>Streptomycetaceae</taxon>
        <taxon>Streptomyces</taxon>
    </lineage>
</organism>
<evidence type="ECO:0000256" key="9">
    <source>
        <dbReference type="SAM" id="MobiDB-lite"/>
    </source>
</evidence>
<dbReference type="EMBL" id="FOLM01000002">
    <property type="protein sequence ID" value="SFC26746.1"/>
    <property type="molecule type" value="Genomic_DNA"/>
</dbReference>
<dbReference type="InterPro" id="IPR011712">
    <property type="entry name" value="Sig_transdc_His_kin_sub3_dim/P"/>
</dbReference>
<keyword evidence="4" id="KW-0808">Transferase</keyword>
<proteinExistence type="predicted"/>
<feature type="transmembrane region" description="Helical" evidence="10">
    <location>
        <begin position="144"/>
        <end position="163"/>
    </location>
</feature>
<feature type="transmembrane region" description="Helical" evidence="10">
    <location>
        <begin position="71"/>
        <end position="87"/>
    </location>
</feature>
<feature type="domain" description="Histidine kinase/HSP90-like ATPase" evidence="11">
    <location>
        <begin position="312"/>
        <end position="405"/>
    </location>
</feature>
<dbReference type="Pfam" id="PF02518">
    <property type="entry name" value="HATPase_c"/>
    <property type="match status" value="1"/>
</dbReference>
<feature type="transmembrane region" description="Helical" evidence="10">
    <location>
        <begin position="45"/>
        <end position="64"/>
    </location>
</feature>
<evidence type="ECO:0000259" key="12">
    <source>
        <dbReference type="Pfam" id="PF07730"/>
    </source>
</evidence>
<evidence type="ECO:0000313" key="14">
    <source>
        <dbReference type="Proteomes" id="UP000199207"/>
    </source>
</evidence>
<evidence type="ECO:0000256" key="3">
    <source>
        <dbReference type="ARBA" id="ARBA00022553"/>
    </source>
</evidence>
<gene>
    <name evidence="13" type="ORF">SAMN05421773_102501</name>
</gene>
<keyword evidence="14" id="KW-1185">Reference proteome</keyword>
<protein>
    <recommendedName>
        <fullName evidence="2">histidine kinase</fullName>
        <ecNumber evidence="2">2.7.13.3</ecNumber>
    </recommendedName>
</protein>
<dbReference type="Gene3D" id="1.20.5.1930">
    <property type="match status" value="1"/>
</dbReference>
<feature type="domain" description="Signal transduction histidine kinase subgroup 3 dimerisation and phosphoacceptor" evidence="12">
    <location>
        <begin position="195"/>
        <end position="263"/>
    </location>
</feature>
<dbReference type="Pfam" id="PF07730">
    <property type="entry name" value="HisKA_3"/>
    <property type="match status" value="1"/>
</dbReference>
<accession>A0A1I1HS91</accession>
<evidence type="ECO:0000313" key="13">
    <source>
        <dbReference type="EMBL" id="SFC26746.1"/>
    </source>
</evidence>
<evidence type="ECO:0000256" key="5">
    <source>
        <dbReference type="ARBA" id="ARBA00022741"/>
    </source>
</evidence>
<sequence length="424" mass="44414">MAATPTRLRPPPGPVSLSRDRVPAAAVVFFVLDTALALARRPADPPWVTAVAVLLAASGCAAIALRRRRPLTAALWVTGVMAVYYPLGELDGATPMVLYALALYNLAALGRLRAAVVLAALTMSALALGEAVTRSRGETNVDDMSFVLLLGWFGGLIAFGHAARVREAYLREARERAAAAERERDLRARQSATEERLRIARELHDVLGHSISLINVQCGAALHRSAKRPGDRAELLDALTSVRDISRDALRELRATLGALRQAGEDAPTAPAAGLERVPELAERARAGGLDIRLESSGEVRALPPQISLAGYRIVQESLTNITRHSGADRARISIGYAPGELRLLIEDNGRGTAAGRDGTGGDGGAGQAGSGIAGMAERARALGGELAAGNTGTGFRVTARLPLAARDGSGPARPPGRDEGTTT</sequence>
<dbReference type="Gene3D" id="3.30.565.10">
    <property type="entry name" value="Histidine kinase-like ATPase, C-terminal domain"/>
    <property type="match status" value="1"/>
</dbReference>
<name>A0A1I1HS91_9ACTN</name>
<keyword evidence="6 13" id="KW-0418">Kinase</keyword>
<dbReference type="RefSeq" id="WP_093837765.1">
    <property type="nucleotide sequence ID" value="NZ_FOLM01000002.1"/>
</dbReference>
<keyword evidence="10" id="KW-1133">Transmembrane helix</keyword>
<evidence type="ECO:0000256" key="7">
    <source>
        <dbReference type="ARBA" id="ARBA00022840"/>
    </source>
</evidence>